<keyword evidence="4" id="KW-1133">Transmembrane helix</keyword>
<evidence type="ECO:0000256" key="2">
    <source>
        <dbReference type="ARBA" id="ARBA00023157"/>
    </source>
</evidence>
<evidence type="ECO:0000256" key="1">
    <source>
        <dbReference type="ARBA" id="ARBA00022729"/>
    </source>
</evidence>
<evidence type="ECO:0000256" key="4">
    <source>
        <dbReference type="SAM" id="Phobius"/>
    </source>
</evidence>
<evidence type="ECO:0000259" key="6">
    <source>
        <dbReference type="Pfam" id="PF07686"/>
    </source>
</evidence>
<evidence type="ECO:0000313" key="7">
    <source>
        <dbReference type="Proteomes" id="UP000886700"/>
    </source>
</evidence>
<evidence type="ECO:0000256" key="3">
    <source>
        <dbReference type="ARBA" id="ARBA00023319"/>
    </source>
</evidence>
<dbReference type="PANTHER" id="PTHR16423">
    <property type="entry name" value="TREM-LIKE TRANSCRIPT PROTEIN"/>
    <property type="match status" value="1"/>
</dbReference>
<dbReference type="Pfam" id="PF07686">
    <property type="entry name" value="V-set"/>
    <property type="match status" value="1"/>
</dbReference>
<keyword evidence="2" id="KW-1015">Disulfide bond</keyword>
<dbReference type="InterPro" id="IPR013106">
    <property type="entry name" value="Ig_V-set"/>
</dbReference>
<feature type="transmembrane region" description="Helical" evidence="4">
    <location>
        <begin position="301"/>
        <end position="321"/>
    </location>
</feature>
<keyword evidence="4" id="KW-0472">Membrane</keyword>
<dbReference type="Proteomes" id="UP000886700">
    <property type="component" value="Unplaced"/>
</dbReference>
<feature type="transmembrane region" description="Helical" evidence="4">
    <location>
        <begin position="165"/>
        <end position="186"/>
    </location>
</feature>
<dbReference type="InterPro" id="IPR052314">
    <property type="entry name" value="Immune_rcpt_domain"/>
</dbReference>
<dbReference type="InterPro" id="IPR013783">
    <property type="entry name" value="Ig-like_fold"/>
</dbReference>
<dbReference type="GeneID" id="121133371"/>
<keyword evidence="7" id="KW-1185">Reference proteome</keyword>
<feature type="transmembrane region" description="Helical" evidence="4">
    <location>
        <begin position="364"/>
        <end position="387"/>
    </location>
</feature>
<feature type="chain" id="PRO_5047240226" evidence="5">
    <location>
        <begin position="24"/>
        <end position="420"/>
    </location>
</feature>
<evidence type="ECO:0000313" key="8">
    <source>
        <dbReference type="RefSeq" id="XP_040585581.1"/>
    </source>
</evidence>
<feature type="signal peptide" evidence="5">
    <location>
        <begin position="1"/>
        <end position="23"/>
    </location>
</feature>
<accession>A0ABM2W9M7</accession>
<dbReference type="RefSeq" id="XP_040585581.1">
    <property type="nucleotide sequence ID" value="XM_040729647.1"/>
</dbReference>
<feature type="domain" description="Immunoglobulin V-set" evidence="6">
    <location>
        <begin position="25"/>
        <end position="123"/>
    </location>
</feature>
<dbReference type="Gene3D" id="2.60.40.10">
    <property type="entry name" value="Immunoglobulins"/>
    <property type="match status" value="1"/>
</dbReference>
<protein>
    <submittedName>
        <fullName evidence="8">CMRF35-like molecule 9</fullName>
    </submittedName>
</protein>
<keyword evidence="4" id="KW-0812">Transmembrane</keyword>
<evidence type="ECO:0000256" key="5">
    <source>
        <dbReference type="SAM" id="SignalP"/>
    </source>
</evidence>
<reference evidence="8" key="1">
    <citation type="submission" date="2025-08" db="UniProtKB">
        <authorList>
            <consortium name="RefSeq"/>
        </authorList>
    </citation>
    <scope>IDENTIFICATION</scope>
    <source>
        <tissue evidence="8">Liver</tissue>
    </source>
</reference>
<gene>
    <name evidence="8" type="primary">LOC121133371</name>
</gene>
<name>A0ABM2W9M7_MESAU</name>
<proteinExistence type="predicted"/>
<organism evidence="7 8">
    <name type="scientific">Mesocricetus auratus</name>
    <name type="common">Golden hamster</name>
    <dbReference type="NCBI Taxonomy" id="10036"/>
    <lineage>
        <taxon>Eukaryota</taxon>
        <taxon>Metazoa</taxon>
        <taxon>Chordata</taxon>
        <taxon>Craniata</taxon>
        <taxon>Vertebrata</taxon>
        <taxon>Euteleostomi</taxon>
        <taxon>Mammalia</taxon>
        <taxon>Eutheria</taxon>
        <taxon>Euarchontoglires</taxon>
        <taxon>Glires</taxon>
        <taxon>Rodentia</taxon>
        <taxon>Myomorpha</taxon>
        <taxon>Muroidea</taxon>
        <taxon>Cricetidae</taxon>
        <taxon>Cricetinae</taxon>
        <taxon>Mesocricetus</taxon>
    </lineage>
</organism>
<dbReference type="SUPFAM" id="SSF48726">
    <property type="entry name" value="Immunoglobulin"/>
    <property type="match status" value="1"/>
</dbReference>
<dbReference type="PANTHER" id="PTHR16423:SF10">
    <property type="entry name" value="CRKD-BINDING PROTEIN-RELATED"/>
    <property type="match status" value="1"/>
</dbReference>
<sequence>MAWEATHLLSPILLVLLASESWTQVLQTVEDQTIFVKCKYVPNQRLKEKILCQRTPEKTCNILVSSLGRAAQQPRYSIRDHPESNFFTVTMTALRMRDSGLYHCGIHENHRSNIILQSFHLVVSKAIPNSPASGTTLTWTGTEVPTSNTTKDLSAISARVSISSIVVPVVCGLFSKILLFTILFVVTQRSFGCHTTVTSDFQPCLSQRKNLGWGTKEGLVSSPTLPRGARGPALYRPWASTQPQLAPQARDADVDFGVTLVAEALEEAPRDKPLHPELSLHRPVPSHRRQEKGLMARRSPLSPLLLLLLLLQASAPSQIAWVPHNLDFSQTQSFVSQNGGANAVPVATVSTELQNSTLGSDPPALSALVLVFCGLLTIKSLILLALLHRVLRSPWATPVPRWVACLPQARTPRSSSLTSE</sequence>
<dbReference type="InterPro" id="IPR036179">
    <property type="entry name" value="Ig-like_dom_sf"/>
</dbReference>
<keyword evidence="1 5" id="KW-0732">Signal</keyword>
<keyword evidence="3" id="KW-0393">Immunoglobulin domain</keyword>